<dbReference type="InParanoid" id="A0A200PQ26"/>
<keyword evidence="1" id="KW-0472">Membrane</keyword>
<feature type="transmembrane region" description="Helical" evidence="1">
    <location>
        <begin position="24"/>
        <end position="43"/>
    </location>
</feature>
<keyword evidence="3" id="KW-1185">Reference proteome</keyword>
<evidence type="ECO:0000313" key="2">
    <source>
        <dbReference type="EMBL" id="OVA00310.1"/>
    </source>
</evidence>
<sequence>MLSFAYLSVNSLVAVFKAYNHEDYQMVAFVLFLYFGFMSLFWFSRVFHSLPRNEESHKKEFLKIAIWVLTTSLNLGLAIKFAPLIYPIAGVFICIMALASSVCGFYLFFIYRDDQQISDNKIKSSSVSSSVDDMKIKSIVASSPIEMV</sequence>
<accession>A0A200PQ26</accession>
<evidence type="ECO:0000256" key="1">
    <source>
        <dbReference type="SAM" id="Phobius"/>
    </source>
</evidence>
<name>A0A200PQ26_MACCD</name>
<dbReference type="Proteomes" id="UP000195402">
    <property type="component" value="Unassembled WGS sequence"/>
</dbReference>
<dbReference type="OrthoDB" id="1934038at2759"/>
<protein>
    <submittedName>
        <fullName evidence="2">Uncharacterized protein</fullName>
    </submittedName>
</protein>
<feature type="transmembrane region" description="Helical" evidence="1">
    <location>
        <begin position="64"/>
        <end position="82"/>
    </location>
</feature>
<dbReference type="PANTHER" id="PTHR46610:SF20">
    <property type="entry name" value="OS05G0181300 PROTEIN"/>
    <property type="match status" value="1"/>
</dbReference>
<keyword evidence="1" id="KW-1133">Transmembrane helix</keyword>
<feature type="transmembrane region" description="Helical" evidence="1">
    <location>
        <begin position="88"/>
        <end position="111"/>
    </location>
</feature>
<dbReference type="InterPro" id="IPR045501">
    <property type="entry name" value="DUF6490"/>
</dbReference>
<keyword evidence="1" id="KW-0812">Transmembrane</keyword>
<dbReference type="AlphaFoldDB" id="A0A200PQ26"/>
<dbReference type="Pfam" id="PF20100">
    <property type="entry name" value="DUF6490"/>
    <property type="match status" value="1"/>
</dbReference>
<dbReference type="OMA" id="FGFAYQF"/>
<dbReference type="PANTHER" id="PTHR46610">
    <property type="entry name" value="OS05G0181300 PROTEIN"/>
    <property type="match status" value="1"/>
</dbReference>
<comment type="caution">
    <text evidence="2">The sequence shown here is derived from an EMBL/GenBank/DDBJ whole genome shotgun (WGS) entry which is preliminary data.</text>
</comment>
<gene>
    <name evidence="2" type="ORF">BVC80_8799g14</name>
</gene>
<proteinExistence type="predicted"/>
<reference evidence="2 3" key="1">
    <citation type="journal article" date="2017" name="Mol. Plant">
        <title>The Genome of Medicinal Plant Macleaya cordata Provides New Insights into Benzylisoquinoline Alkaloids Metabolism.</title>
        <authorList>
            <person name="Liu X."/>
            <person name="Liu Y."/>
            <person name="Huang P."/>
            <person name="Ma Y."/>
            <person name="Qing Z."/>
            <person name="Tang Q."/>
            <person name="Cao H."/>
            <person name="Cheng P."/>
            <person name="Zheng Y."/>
            <person name="Yuan Z."/>
            <person name="Zhou Y."/>
            <person name="Liu J."/>
            <person name="Tang Z."/>
            <person name="Zhuo Y."/>
            <person name="Zhang Y."/>
            <person name="Yu L."/>
            <person name="Huang J."/>
            <person name="Yang P."/>
            <person name="Peng Q."/>
            <person name="Zhang J."/>
            <person name="Jiang W."/>
            <person name="Zhang Z."/>
            <person name="Lin K."/>
            <person name="Ro D.K."/>
            <person name="Chen X."/>
            <person name="Xiong X."/>
            <person name="Shang Y."/>
            <person name="Huang S."/>
            <person name="Zeng J."/>
        </authorList>
    </citation>
    <scope>NUCLEOTIDE SEQUENCE [LARGE SCALE GENOMIC DNA]</scope>
    <source>
        <strain evidence="3">cv. BLH2017</strain>
        <tissue evidence="2">Root</tissue>
    </source>
</reference>
<dbReference type="EMBL" id="MVGT01004339">
    <property type="protein sequence ID" value="OVA00310.1"/>
    <property type="molecule type" value="Genomic_DNA"/>
</dbReference>
<organism evidence="2 3">
    <name type="scientific">Macleaya cordata</name>
    <name type="common">Five-seeded plume-poppy</name>
    <name type="synonym">Bocconia cordata</name>
    <dbReference type="NCBI Taxonomy" id="56857"/>
    <lineage>
        <taxon>Eukaryota</taxon>
        <taxon>Viridiplantae</taxon>
        <taxon>Streptophyta</taxon>
        <taxon>Embryophyta</taxon>
        <taxon>Tracheophyta</taxon>
        <taxon>Spermatophyta</taxon>
        <taxon>Magnoliopsida</taxon>
        <taxon>Ranunculales</taxon>
        <taxon>Papaveraceae</taxon>
        <taxon>Papaveroideae</taxon>
        <taxon>Macleaya</taxon>
    </lineage>
</organism>
<evidence type="ECO:0000313" key="3">
    <source>
        <dbReference type="Proteomes" id="UP000195402"/>
    </source>
</evidence>